<dbReference type="PATRIC" id="fig|1449336.4.peg.359"/>
<sequence length="178" mass="21072">MMNQALVRIVLMAIKEKYVSEKAFYKDQLGITPQSWDRWKKGEQGLKSENMQKIARLFTEYEWMLVQKVCRNATILPEVEANPVTEFQSIKFHVAKKWVDTGVATLKFKQSDQKTNQSSQLKPAVTTLSIEMNYDFWSYKDRIELRLPGVIQQQIETEKQDLLEWFNENIEEEFKIIE</sequence>
<reference evidence="1 2" key="1">
    <citation type="journal article" date="2015" name="Genome Announc.">
        <title>Expanding the biotechnology potential of lactobacilli through comparative genomics of 213 strains and associated genera.</title>
        <authorList>
            <person name="Sun Z."/>
            <person name="Harris H.M."/>
            <person name="McCann A."/>
            <person name="Guo C."/>
            <person name="Argimon S."/>
            <person name="Zhang W."/>
            <person name="Yang X."/>
            <person name="Jeffery I.B."/>
            <person name="Cooney J.C."/>
            <person name="Kagawa T.F."/>
            <person name="Liu W."/>
            <person name="Song Y."/>
            <person name="Salvetti E."/>
            <person name="Wrobel A."/>
            <person name="Rasinkangas P."/>
            <person name="Parkhill J."/>
            <person name="Rea M.C."/>
            <person name="O'Sullivan O."/>
            <person name="Ritari J."/>
            <person name="Douillard F.P."/>
            <person name="Paul Ross R."/>
            <person name="Yang R."/>
            <person name="Briner A.E."/>
            <person name="Felis G.E."/>
            <person name="de Vos W.M."/>
            <person name="Barrangou R."/>
            <person name="Klaenhammer T.R."/>
            <person name="Caufield P.W."/>
            <person name="Cui Y."/>
            <person name="Zhang H."/>
            <person name="O'Toole P.W."/>
        </authorList>
    </citation>
    <scope>NUCLEOTIDE SEQUENCE [LARGE SCALE GENOMIC DNA]</scope>
    <source>
        <strain evidence="1 2">DSM 20623</strain>
    </source>
</reference>
<dbReference type="Proteomes" id="UP000051658">
    <property type="component" value="Unassembled WGS sequence"/>
</dbReference>
<evidence type="ECO:0000313" key="1">
    <source>
        <dbReference type="EMBL" id="KRN57370.1"/>
    </source>
</evidence>
<gene>
    <name evidence="1" type="ORF">IV74_GL000352</name>
</gene>
<organism evidence="1 2">
    <name type="scientific">Carnobacterium divergens DSM 20623</name>
    <dbReference type="NCBI Taxonomy" id="1449336"/>
    <lineage>
        <taxon>Bacteria</taxon>
        <taxon>Bacillati</taxon>
        <taxon>Bacillota</taxon>
        <taxon>Bacilli</taxon>
        <taxon>Lactobacillales</taxon>
        <taxon>Carnobacteriaceae</taxon>
        <taxon>Carnobacterium</taxon>
    </lineage>
</organism>
<proteinExistence type="predicted"/>
<protein>
    <submittedName>
        <fullName evidence="1">Uncharacterized protein</fullName>
    </submittedName>
</protein>
<dbReference type="EMBL" id="JQBS01000007">
    <property type="protein sequence ID" value="KRN57370.1"/>
    <property type="molecule type" value="Genomic_DNA"/>
</dbReference>
<accession>A0A0R2I6L3</accession>
<keyword evidence="2" id="KW-1185">Reference proteome</keyword>
<dbReference type="AlphaFoldDB" id="A0A0R2I6L3"/>
<dbReference type="eggNOG" id="ENOG502ZS6Q">
    <property type="taxonomic scope" value="Bacteria"/>
</dbReference>
<evidence type="ECO:0000313" key="2">
    <source>
        <dbReference type="Proteomes" id="UP000051658"/>
    </source>
</evidence>
<name>A0A0R2I6L3_CARDV</name>
<comment type="caution">
    <text evidence="1">The sequence shown here is derived from an EMBL/GenBank/DDBJ whole genome shotgun (WGS) entry which is preliminary data.</text>
</comment>